<evidence type="ECO:0000313" key="1">
    <source>
        <dbReference type="EMBL" id="KAH7959770.1"/>
    </source>
</evidence>
<keyword evidence="2" id="KW-1185">Reference proteome</keyword>
<name>A0ACB8D5Q3_DERSI</name>
<sequence>MASALRNTDADKAHQLSTEASEDDNMEIRESQGLLPAAEENEEDNEPWINVTSRARRRRLQTRSTTPKLSRTPPKPVLRQSRPAMRKPRQPSLPADDYKQAVGPRNGLQLNKRTMPHCRTCNETGHREDVCPRPPATPKCREYGTSLATEQHECHPRCFLCGGNHPMAAKTYPNRFLPPVNRRKPQQALRAGSSSPRPRGELSASRNCPGEEQFQAALRFRFQAQDLIATPDAIPWQDLEPWRFRKWQEGKQGSSAGHAAAPCSSALPARVAVELRRCLECEDEDSARRADRQDDASSQAAGSDGNLTGRPQRFYPSFPEGEPSPHDLRLDAKSPEDVLPVYLSSCDSGTVRWSYPRGALRIVIQGPPAQREFQACFRVAADSSGALVYAETAQGGLVPGPGVRAKCVLSNRGSAVVYAVASAARAGKRAKLTLTYTTSQPVASFERLEGWEVAEATVRNATLHSDQQSIYWWLSVTETHRGRMPDYVTRPARCGFPRDTQEPRLILARWHLGRPIVTCAPKLLQWKRLMVQDKVQCNYGTNDSSDAVR</sequence>
<organism evidence="1 2">
    <name type="scientific">Dermacentor silvarum</name>
    <name type="common">Tick</name>
    <dbReference type="NCBI Taxonomy" id="543639"/>
    <lineage>
        <taxon>Eukaryota</taxon>
        <taxon>Metazoa</taxon>
        <taxon>Ecdysozoa</taxon>
        <taxon>Arthropoda</taxon>
        <taxon>Chelicerata</taxon>
        <taxon>Arachnida</taxon>
        <taxon>Acari</taxon>
        <taxon>Parasitiformes</taxon>
        <taxon>Ixodida</taxon>
        <taxon>Ixodoidea</taxon>
        <taxon>Ixodidae</taxon>
        <taxon>Rhipicephalinae</taxon>
        <taxon>Dermacentor</taxon>
    </lineage>
</organism>
<dbReference type="EMBL" id="CM023472">
    <property type="protein sequence ID" value="KAH7959770.1"/>
    <property type="molecule type" value="Genomic_DNA"/>
</dbReference>
<comment type="caution">
    <text evidence="1">The sequence shown here is derived from an EMBL/GenBank/DDBJ whole genome shotgun (WGS) entry which is preliminary data.</text>
</comment>
<dbReference type="Proteomes" id="UP000821865">
    <property type="component" value="Chromosome 3"/>
</dbReference>
<protein>
    <submittedName>
        <fullName evidence="1">Uncharacterized protein</fullName>
    </submittedName>
</protein>
<evidence type="ECO:0000313" key="2">
    <source>
        <dbReference type="Proteomes" id="UP000821865"/>
    </source>
</evidence>
<proteinExistence type="predicted"/>
<accession>A0ACB8D5Q3</accession>
<gene>
    <name evidence="1" type="ORF">HPB49_013697</name>
</gene>
<reference evidence="1" key="1">
    <citation type="submission" date="2020-05" db="EMBL/GenBank/DDBJ databases">
        <title>Large-scale comparative analyses of tick genomes elucidate their genetic diversity and vector capacities.</title>
        <authorList>
            <person name="Jia N."/>
            <person name="Wang J."/>
            <person name="Shi W."/>
            <person name="Du L."/>
            <person name="Sun Y."/>
            <person name="Zhan W."/>
            <person name="Jiang J."/>
            <person name="Wang Q."/>
            <person name="Zhang B."/>
            <person name="Ji P."/>
            <person name="Sakyi L.B."/>
            <person name="Cui X."/>
            <person name="Yuan T."/>
            <person name="Jiang B."/>
            <person name="Yang W."/>
            <person name="Lam T.T.-Y."/>
            <person name="Chang Q."/>
            <person name="Ding S."/>
            <person name="Wang X."/>
            <person name="Zhu J."/>
            <person name="Ruan X."/>
            <person name="Zhao L."/>
            <person name="Wei J."/>
            <person name="Que T."/>
            <person name="Du C."/>
            <person name="Cheng J."/>
            <person name="Dai P."/>
            <person name="Han X."/>
            <person name="Huang E."/>
            <person name="Gao Y."/>
            <person name="Liu J."/>
            <person name="Shao H."/>
            <person name="Ye R."/>
            <person name="Li L."/>
            <person name="Wei W."/>
            <person name="Wang X."/>
            <person name="Wang C."/>
            <person name="Yang T."/>
            <person name="Huo Q."/>
            <person name="Li W."/>
            <person name="Guo W."/>
            <person name="Chen H."/>
            <person name="Zhou L."/>
            <person name="Ni X."/>
            <person name="Tian J."/>
            <person name="Zhou Y."/>
            <person name="Sheng Y."/>
            <person name="Liu T."/>
            <person name="Pan Y."/>
            <person name="Xia L."/>
            <person name="Li J."/>
            <person name="Zhao F."/>
            <person name="Cao W."/>
        </authorList>
    </citation>
    <scope>NUCLEOTIDE SEQUENCE</scope>
    <source>
        <strain evidence="1">Dsil-2018</strain>
    </source>
</reference>